<gene>
    <name evidence="1" type="ORF">NQ176_g3671</name>
</gene>
<organism evidence="1 2">
    <name type="scientific">Zarea fungicola</name>
    <dbReference type="NCBI Taxonomy" id="93591"/>
    <lineage>
        <taxon>Eukaryota</taxon>
        <taxon>Fungi</taxon>
        <taxon>Dikarya</taxon>
        <taxon>Ascomycota</taxon>
        <taxon>Pezizomycotina</taxon>
        <taxon>Sordariomycetes</taxon>
        <taxon>Hypocreomycetidae</taxon>
        <taxon>Hypocreales</taxon>
        <taxon>Cordycipitaceae</taxon>
        <taxon>Zarea</taxon>
    </lineage>
</organism>
<sequence>MLFSQVKLMSLALLPALSANAEPIPITSRGIIPDWSCPGPRVREPNFDIPTADMQALATAIHTNTLTSGSLDDSILIKANHAILIKAGGVQVCVQNNYLFENAHYARTDIALVVAQAMYNCCGGRDNLQTTCNVKPWATMTGDTGLKAMAQVGKAGDECKGATPNYLEDAQMVYKTGKIFWAIFGPLLTGKP</sequence>
<keyword evidence="2" id="KW-1185">Reference proteome</keyword>
<proteinExistence type="predicted"/>
<name>A0ACC1NHD2_9HYPO</name>
<comment type="caution">
    <text evidence="1">The sequence shown here is derived from an EMBL/GenBank/DDBJ whole genome shotgun (WGS) entry which is preliminary data.</text>
</comment>
<dbReference type="EMBL" id="JANJQO010000351">
    <property type="protein sequence ID" value="KAJ2978702.1"/>
    <property type="molecule type" value="Genomic_DNA"/>
</dbReference>
<dbReference type="Proteomes" id="UP001143910">
    <property type="component" value="Unassembled WGS sequence"/>
</dbReference>
<reference evidence="1" key="1">
    <citation type="submission" date="2022-08" db="EMBL/GenBank/DDBJ databases">
        <title>Genome Sequence of Lecanicillium fungicola.</title>
        <authorList>
            <person name="Buettner E."/>
        </authorList>
    </citation>
    <scope>NUCLEOTIDE SEQUENCE</scope>
    <source>
        <strain evidence="1">Babe33</strain>
    </source>
</reference>
<evidence type="ECO:0000313" key="2">
    <source>
        <dbReference type="Proteomes" id="UP001143910"/>
    </source>
</evidence>
<protein>
    <submittedName>
        <fullName evidence="1">Uncharacterized protein</fullName>
    </submittedName>
</protein>
<accession>A0ACC1NHD2</accession>
<evidence type="ECO:0000313" key="1">
    <source>
        <dbReference type="EMBL" id="KAJ2978702.1"/>
    </source>
</evidence>